<evidence type="ECO:0008006" key="3">
    <source>
        <dbReference type="Google" id="ProtNLM"/>
    </source>
</evidence>
<keyword evidence="1" id="KW-0812">Transmembrane</keyword>
<organism evidence="2">
    <name type="scientific">uncultured Arthrobacter sp</name>
    <dbReference type="NCBI Taxonomy" id="114050"/>
    <lineage>
        <taxon>Bacteria</taxon>
        <taxon>Bacillati</taxon>
        <taxon>Actinomycetota</taxon>
        <taxon>Actinomycetes</taxon>
        <taxon>Micrococcales</taxon>
        <taxon>Micrococcaceae</taxon>
        <taxon>Arthrobacter</taxon>
        <taxon>environmental samples</taxon>
    </lineage>
</organism>
<keyword evidence="1" id="KW-0472">Membrane</keyword>
<feature type="non-terminal residue" evidence="2">
    <location>
        <position position="1"/>
    </location>
</feature>
<evidence type="ECO:0000313" key="2">
    <source>
        <dbReference type="EMBL" id="CAA9254232.1"/>
    </source>
</evidence>
<dbReference type="NCBIfam" id="TIGR01167">
    <property type="entry name" value="LPXTG_anchor"/>
    <property type="match status" value="1"/>
</dbReference>
<keyword evidence="1" id="KW-1133">Transmembrane helix</keyword>
<dbReference type="RefSeq" id="WP_294568448.1">
    <property type="nucleotide sequence ID" value="NZ_CADCTE010000132.1"/>
</dbReference>
<name>A0A6J4IJS8_9MICC</name>
<dbReference type="EMBL" id="CADCTE010000132">
    <property type="protein sequence ID" value="CAA9254232.1"/>
    <property type="molecule type" value="Genomic_DNA"/>
</dbReference>
<accession>A0A6J4IJS8</accession>
<evidence type="ECO:0000256" key="1">
    <source>
        <dbReference type="SAM" id="Phobius"/>
    </source>
</evidence>
<reference evidence="2" key="1">
    <citation type="submission" date="2020-02" db="EMBL/GenBank/DDBJ databases">
        <authorList>
            <person name="Meier V. D."/>
        </authorList>
    </citation>
    <scope>NUCLEOTIDE SEQUENCE</scope>
    <source>
        <strain evidence="2">AVDCRST_MAG83</strain>
    </source>
</reference>
<protein>
    <recommendedName>
        <fullName evidence="3">LPXTG cell wall anchor domain-containing protein</fullName>
    </recommendedName>
</protein>
<proteinExistence type="predicted"/>
<sequence length="130" mass="12723">EEGLNVKLGGQGGSYTIQRTFDINAETKASLEAGTAVVVVHGLDPATLSPAAQEAKSDLTPDLPLAATSPALCGTLVASQMGAMPNGGADTGATQETGSNTGALALGGGLVLAAAAGGTYLVRRRSADQA</sequence>
<gene>
    <name evidence="2" type="ORF">AVDCRST_MAG83-2350</name>
</gene>
<dbReference type="AlphaFoldDB" id="A0A6J4IJS8"/>
<feature type="transmembrane region" description="Helical" evidence="1">
    <location>
        <begin position="103"/>
        <end position="122"/>
    </location>
</feature>